<dbReference type="RefSeq" id="WP_158204601.1">
    <property type="nucleotide sequence ID" value="NZ_WSZK01000015.1"/>
</dbReference>
<gene>
    <name evidence="4" type="ORF">GQS65_10860</name>
</gene>
<dbReference type="OrthoDB" id="239724at2157"/>
<evidence type="ECO:0000256" key="2">
    <source>
        <dbReference type="SAM" id="Phobius"/>
    </source>
</evidence>
<dbReference type="Pfam" id="PF23951">
    <property type="entry name" value="DUF7282"/>
    <property type="match status" value="2"/>
</dbReference>
<comment type="caution">
    <text evidence="4">The sequence shown here is derived from an EMBL/GenBank/DDBJ whole genome shotgun (WGS) entry which is preliminary data.</text>
</comment>
<feature type="transmembrane region" description="Helical" evidence="2">
    <location>
        <begin position="306"/>
        <end position="324"/>
    </location>
</feature>
<feature type="compositionally biased region" description="Polar residues" evidence="1">
    <location>
        <begin position="271"/>
        <end position="288"/>
    </location>
</feature>
<feature type="region of interest" description="Disordered" evidence="1">
    <location>
        <begin position="241"/>
        <end position="301"/>
    </location>
</feature>
<proteinExistence type="predicted"/>
<dbReference type="EMBL" id="WSZK01000015">
    <property type="protein sequence ID" value="MWG34980.1"/>
    <property type="molecule type" value="Genomic_DNA"/>
</dbReference>
<sequence length="330" mass="34188">MRRPFVLAVVCLVVAATVPLPVSAHSNHLTTTSQVTSDGTVTVETVFVSQRAHLVVHANDDGEMGEALGSRPLTPGGLQRNVEVAIDDDVWADWGENRSVWVALHADDGDGQYDADDPVFTLFDRPVAERVTVGKGDAALVTGRGFYGQTTSGPDLSVGRVTIPDDGFLVVRDDETDRVVGTQAVDAGTHEALTVGLDESYYAEQSGGFSVRAQVYLDDGDGTFDDADRLVRAGDAPVETTLPVSFGGSGRNETGDGAGVVTPGDPEVNTPAETTGDASPGPTDTATVGTDDSTPDTDASTGTGPGFGVVVALVAAVLASLVWFGTRTRP</sequence>
<feature type="compositionally biased region" description="Low complexity" evidence="1">
    <location>
        <begin position="289"/>
        <end position="301"/>
    </location>
</feature>
<keyword evidence="2" id="KW-0812">Transmembrane</keyword>
<dbReference type="AlphaFoldDB" id="A0A6B0GK47"/>
<accession>A0A6B0GK47</accession>
<evidence type="ECO:0000313" key="5">
    <source>
        <dbReference type="Proteomes" id="UP000451471"/>
    </source>
</evidence>
<feature type="domain" description="DUF7282" evidence="3">
    <location>
        <begin position="28"/>
        <end position="129"/>
    </location>
</feature>
<evidence type="ECO:0000256" key="1">
    <source>
        <dbReference type="SAM" id="MobiDB-lite"/>
    </source>
</evidence>
<feature type="domain" description="DUF7282" evidence="3">
    <location>
        <begin position="148"/>
        <end position="239"/>
    </location>
</feature>
<name>A0A6B0GK47_9EURY</name>
<keyword evidence="2" id="KW-0472">Membrane</keyword>
<reference evidence="4 5" key="1">
    <citation type="submission" date="2019-12" db="EMBL/GenBank/DDBJ databases">
        <title>Halocatena pleomorpha gen. nov. sp. nov., an extremely halophilic archaeon of family Halobacteriaceae isolated from saltpan soil.</title>
        <authorList>
            <person name="Pal Y."/>
            <person name="Verma A."/>
            <person name="Krishnamurthi S."/>
            <person name="Kumar P."/>
        </authorList>
    </citation>
    <scope>NUCLEOTIDE SEQUENCE [LARGE SCALE GENOMIC DNA]</scope>
    <source>
        <strain evidence="4 5">JCM 16495</strain>
    </source>
</reference>
<protein>
    <recommendedName>
        <fullName evidence="3">DUF7282 domain-containing protein</fullName>
    </recommendedName>
</protein>
<keyword evidence="5" id="KW-1185">Reference proteome</keyword>
<dbReference type="InterPro" id="IPR055706">
    <property type="entry name" value="Slg1/2_DUF7282"/>
</dbReference>
<organism evidence="4 5">
    <name type="scientific">Halomarina oriensis</name>
    <dbReference type="NCBI Taxonomy" id="671145"/>
    <lineage>
        <taxon>Archaea</taxon>
        <taxon>Methanobacteriati</taxon>
        <taxon>Methanobacteriota</taxon>
        <taxon>Stenosarchaea group</taxon>
        <taxon>Halobacteria</taxon>
        <taxon>Halobacteriales</taxon>
        <taxon>Natronomonadaceae</taxon>
        <taxon>Halomarina</taxon>
    </lineage>
</organism>
<keyword evidence="2" id="KW-1133">Transmembrane helix</keyword>
<evidence type="ECO:0000259" key="3">
    <source>
        <dbReference type="Pfam" id="PF23951"/>
    </source>
</evidence>
<evidence type="ECO:0000313" key="4">
    <source>
        <dbReference type="EMBL" id="MWG34980.1"/>
    </source>
</evidence>
<dbReference type="Proteomes" id="UP000451471">
    <property type="component" value="Unassembled WGS sequence"/>
</dbReference>